<accession>A0A844FHE5</accession>
<organism evidence="3 4">
    <name type="scientific">Anaerosalibacter bizertensis</name>
    <dbReference type="NCBI Taxonomy" id="932217"/>
    <lineage>
        <taxon>Bacteria</taxon>
        <taxon>Bacillati</taxon>
        <taxon>Bacillota</taxon>
        <taxon>Tissierellia</taxon>
        <taxon>Tissierellales</taxon>
        <taxon>Sporanaerobacteraceae</taxon>
        <taxon>Anaerosalibacter</taxon>
    </lineage>
</organism>
<sequence>MIGENIMKKILGLVFAIMFIFTTTSFASNEYEIEEYLNFDVVENNNENEKIKINEQQEKIIDFSIQSEDLNEEDKKIKITEVKKSLDEYIKESYPDLNDIDQNQLKTDILEYIYENNMGHDPMPQYYQSVDSYMKVEQYLLKYANINIDDMKEKSMNYLASNIEDVVKKTGMGEFQVKEIIASLASNISTEDNYNDEQNLKLMKSINEKLGEFIKDDEISLTKAIEYNESKAMAYAIKWDGSKRNPNYRDFSGSGGDCANFVSQCLRAGGMKFKDGKVDNTSAWYYKGYNLNQISSTWRGANMFRWHWQVRAGKFTDVSASQTKSNFKKAVYDKTYQGDAISLVNSKGVAYHTIFVNKRNTSKSDFSYAAHSDSKNHNSLKGRVSGIRIYIYYL</sequence>
<name>A0A844FHE5_9FIRM</name>
<dbReference type="Proteomes" id="UP000462760">
    <property type="component" value="Unassembled WGS sequence"/>
</dbReference>
<dbReference type="AlphaFoldDB" id="A0A844FHE5"/>
<dbReference type="PANTHER" id="PTHR40032:SF1">
    <property type="entry name" value="EXPORTED PROTEIN"/>
    <property type="match status" value="1"/>
</dbReference>
<gene>
    <name evidence="3" type="ORF">FYJ27_06420</name>
</gene>
<feature type="domain" description="Putative amidase" evidence="2">
    <location>
        <begin position="226"/>
        <end position="388"/>
    </location>
</feature>
<proteinExistence type="predicted"/>
<protein>
    <recommendedName>
        <fullName evidence="2">Putative amidase domain-containing protein</fullName>
    </recommendedName>
</protein>
<evidence type="ECO:0000256" key="1">
    <source>
        <dbReference type="SAM" id="Coils"/>
    </source>
</evidence>
<dbReference type="OrthoDB" id="9812429at2"/>
<dbReference type="InterPro" id="IPR024301">
    <property type="entry name" value="Amidase_6"/>
</dbReference>
<evidence type="ECO:0000313" key="3">
    <source>
        <dbReference type="EMBL" id="MSS43368.1"/>
    </source>
</evidence>
<dbReference type="PANTHER" id="PTHR40032">
    <property type="entry name" value="EXPORTED PROTEIN-RELATED"/>
    <property type="match status" value="1"/>
</dbReference>
<dbReference type="Pfam" id="PF12671">
    <property type="entry name" value="Amidase_6"/>
    <property type="match status" value="1"/>
</dbReference>
<evidence type="ECO:0000259" key="2">
    <source>
        <dbReference type="Pfam" id="PF12671"/>
    </source>
</evidence>
<evidence type="ECO:0000313" key="4">
    <source>
        <dbReference type="Proteomes" id="UP000462760"/>
    </source>
</evidence>
<comment type="caution">
    <text evidence="3">The sequence shown here is derived from an EMBL/GenBank/DDBJ whole genome shotgun (WGS) entry which is preliminary data.</text>
</comment>
<keyword evidence="1" id="KW-0175">Coiled coil</keyword>
<reference evidence="3 4" key="1">
    <citation type="submission" date="2019-08" db="EMBL/GenBank/DDBJ databases">
        <title>In-depth cultivation of the pig gut microbiome towards novel bacterial diversity and tailored functional studies.</title>
        <authorList>
            <person name="Wylensek D."/>
            <person name="Hitch T.C.A."/>
            <person name="Clavel T."/>
        </authorList>
    </citation>
    <scope>NUCLEOTIDE SEQUENCE [LARGE SCALE GENOMIC DNA]</scope>
    <source>
        <strain evidence="3 4">Med78-601-WT-4W-RMD-3</strain>
    </source>
</reference>
<dbReference type="EMBL" id="VULR01000007">
    <property type="protein sequence ID" value="MSS43368.1"/>
    <property type="molecule type" value="Genomic_DNA"/>
</dbReference>
<feature type="coiled-coil region" evidence="1">
    <location>
        <begin position="39"/>
        <end position="73"/>
    </location>
</feature>